<feature type="coiled-coil region" evidence="3">
    <location>
        <begin position="309"/>
        <end position="336"/>
    </location>
</feature>
<gene>
    <name evidence="7" type="primary">Dwil\GK10133</name>
    <name evidence="7" type="ORF">Dwil_GK10133</name>
</gene>
<evidence type="ECO:0000259" key="6">
    <source>
        <dbReference type="Pfam" id="PF14775"/>
    </source>
</evidence>
<dbReference type="GO" id="GO:0060285">
    <property type="term" value="P:cilium-dependent cell motility"/>
    <property type="evidence" value="ECO:0007669"/>
    <property type="project" value="TreeGrafter"/>
</dbReference>
<dbReference type="HOGENOM" id="CLU_012489_0_1_1"/>
<name>B4ND07_DROWI</name>
<keyword evidence="8" id="KW-1185">Reference proteome</keyword>
<accession>B4ND07</accession>
<dbReference type="AlphaFoldDB" id="B4ND07"/>
<dbReference type="STRING" id="7260.B4ND07"/>
<evidence type="ECO:0000256" key="3">
    <source>
        <dbReference type="SAM" id="Coils"/>
    </source>
</evidence>
<protein>
    <recommendedName>
        <fullName evidence="9">Dynein regulatory complex protein 1 homolog</fullName>
    </recommendedName>
</protein>
<dbReference type="GO" id="GO:0070286">
    <property type="term" value="P:axonemal dynein complex assembly"/>
    <property type="evidence" value="ECO:0007669"/>
    <property type="project" value="InterPro"/>
</dbReference>
<dbReference type="Pfam" id="PF14775">
    <property type="entry name" value="NYD-SP28_assoc"/>
    <property type="match status" value="1"/>
</dbReference>
<evidence type="ECO:0000256" key="1">
    <source>
        <dbReference type="ARBA" id="ARBA00009688"/>
    </source>
</evidence>
<evidence type="ECO:0000313" key="8">
    <source>
        <dbReference type="Proteomes" id="UP000007798"/>
    </source>
</evidence>
<feature type="compositionally biased region" description="Basic and acidic residues" evidence="4">
    <location>
        <begin position="10"/>
        <end position="20"/>
    </location>
</feature>
<evidence type="ECO:0000256" key="2">
    <source>
        <dbReference type="ARBA" id="ARBA00023054"/>
    </source>
</evidence>
<dbReference type="OMA" id="LDFMMAR"/>
<dbReference type="OrthoDB" id="10260459at2759"/>
<evidence type="ECO:0008006" key="9">
    <source>
        <dbReference type="Google" id="ProtNLM"/>
    </source>
</evidence>
<dbReference type="FunCoup" id="B4ND07">
    <property type="interactions" value="28"/>
</dbReference>
<evidence type="ECO:0000313" key="7">
    <source>
        <dbReference type="EMBL" id="EDW82716.1"/>
    </source>
</evidence>
<feature type="compositionally biased region" description="Acidic residues" evidence="4">
    <location>
        <begin position="21"/>
        <end position="41"/>
    </location>
</feature>
<proteinExistence type="inferred from homology"/>
<feature type="domain" description="Dynein regulatory complex protein 1 C-terminal" evidence="6">
    <location>
        <begin position="698"/>
        <end position="754"/>
    </location>
</feature>
<evidence type="ECO:0000259" key="5">
    <source>
        <dbReference type="Pfam" id="PF14772"/>
    </source>
</evidence>
<feature type="domain" description="Dynein regulatory complex protein 1/2 N-terminal" evidence="5">
    <location>
        <begin position="127"/>
        <end position="227"/>
    </location>
</feature>
<keyword evidence="2 3" id="KW-0175">Coiled coil</keyword>
<dbReference type="PhylomeDB" id="B4ND07"/>
<reference evidence="7 8" key="1">
    <citation type="journal article" date="2007" name="Nature">
        <title>Evolution of genes and genomes on the Drosophila phylogeny.</title>
        <authorList>
            <consortium name="Drosophila 12 Genomes Consortium"/>
            <person name="Clark A.G."/>
            <person name="Eisen M.B."/>
            <person name="Smith D.R."/>
            <person name="Bergman C.M."/>
            <person name="Oliver B."/>
            <person name="Markow T.A."/>
            <person name="Kaufman T.C."/>
            <person name="Kellis M."/>
            <person name="Gelbart W."/>
            <person name="Iyer V.N."/>
            <person name="Pollard D.A."/>
            <person name="Sackton T.B."/>
            <person name="Larracuente A.M."/>
            <person name="Singh N.D."/>
            <person name="Abad J.P."/>
            <person name="Abt D.N."/>
            <person name="Adryan B."/>
            <person name="Aguade M."/>
            <person name="Akashi H."/>
            <person name="Anderson W.W."/>
            <person name="Aquadro C.F."/>
            <person name="Ardell D.H."/>
            <person name="Arguello R."/>
            <person name="Artieri C.G."/>
            <person name="Barbash D.A."/>
            <person name="Barker D."/>
            <person name="Barsanti P."/>
            <person name="Batterham P."/>
            <person name="Batzoglou S."/>
            <person name="Begun D."/>
            <person name="Bhutkar A."/>
            <person name="Blanco E."/>
            <person name="Bosak S.A."/>
            <person name="Bradley R.K."/>
            <person name="Brand A.D."/>
            <person name="Brent M.R."/>
            <person name="Brooks A.N."/>
            <person name="Brown R.H."/>
            <person name="Butlin R.K."/>
            <person name="Caggese C."/>
            <person name="Calvi B.R."/>
            <person name="Bernardo de Carvalho A."/>
            <person name="Caspi A."/>
            <person name="Castrezana S."/>
            <person name="Celniker S.E."/>
            <person name="Chang J.L."/>
            <person name="Chapple C."/>
            <person name="Chatterji S."/>
            <person name="Chinwalla A."/>
            <person name="Civetta A."/>
            <person name="Clifton S.W."/>
            <person name="Comeron J.M."/>
            <person name="Costello J.C."/>
            <person name="Coyne J.A."/>
            <person name="Daub J."/>
            <person name="David R.G."/>
            <person name="Delcher A.L."/>
            <person name="Delehaunty K."/>
            <person name="Do C.B."/>
            <person name="Ebling H."/>
            <person name="Edwards K."/>
            <person name="Eickbush T."/>
            <person name="Evans J.D."/>
            <person name="Filipski A."/>
            <person name="Findeiss S."/>
            <person name="Freyhult E."/>
            <person name="Fulton L."/>
            <person name="Fulton R."/>
            <person name="Garcia A.C."/>
            <person name="Gardiner A."/>
            <person name="Garfield D.A."/>
            <person name="Garvin B.E."/>
            <person name="Gibson G."/>
            <person name="Gilbert D."/>
            <person name="Gnerre S."/>
            <person name="Godfrey J."/>
            <person name="Good R."/>
            <person name="Gotea V."/>
            <person name="Gravely B."/>
            <person name="Greenberg A.J."/>
            <person name="Griffiths-Jones S."/>
            <person name="Gross S."/>
            <person name="Guigo R."/>
            <person name="Gustafson E.A."/>
            <person name="Haerty W."/>
            <person name="Hahn M.W."/>
            <person name="Halligan D.L."/>
            <person name="Halpern A.L."/>
            <person name="Halter G.M."/>
            <person name="Han M.V."/>
            <person name="Heger A."/>
            <person name="Hillier L."/>
            <person name="Hinrichs A.S."/>
            <person name="Holmes I."/>
            <person name="Hoskins R.A."/>
            <person name="Hubisz M.J."/>
            <person name="Hultmark D."/>
            <person name="Huntley M.A."/>
            <person name="Jaffe D.B."/>
            <person name="Jagadeeshan S."/>
            <person name="Jeck W.R."/>
            <person name="Johnson J."/>
            <person name="Jones C.D."/>
            <person name="Jordan W.C."/>
            <person name="Karpen G.H."/>
            <person name="Kataoka E."/>
            <person name="Keightley P.D."/>
            <person name="Kheradpour P."/>
            <person name="Kirkness E.F."/>
            <person name="Koerich L.B."/>
            <person name="Kristiansen K."/>
            <person name="Kudrna D."/>
            <person name="Kulathinal R.J."/>
            <person name="Kumar S."/>
            <person name="Kwok R."/>
            <person name="Lander E."/>
            <person name="Langley C.H."/>
            <person name="Lapoint R."/>
            <person name="Lazzaro B.P."/>
            <person name="Lee S.J."/>
            <person name="Levesque L."/>
            <person name="Li R."/>
            <person name="Lin C.F."/>
            <person name="Lin M.F."/>
            <person name="Lindblad-Toh K."/>
            <person name="Llopart A."/>
            <person name="Long M."/>
            <person name="Low L."/>
            <person name="Lozovsky E."/>
            <person name="Lu J."/>
            <person name="Luo M."/>
            <person name="Machado C.A."/>
            <person name="Makalowski W."/>
            <person name="Marzo M."/>
            <person name="Matsuda M."/>
            <person name="Matzkin L."/>
            <person name="McAllister B."/>
            <person name="McBride C.S."/>
            <person name="McKernan B."/>
            <person name="McKernan K."/>
            <person name="Mendez-Lago M."/>
            <person name="Minx P."/>
            <person name="Mollenhauer M.U."/>
            <person name="Montooth K."/>
            <person name="Mount S.M."/>
            <person name="Mu X."/>
            <person name="Myers E."/>
            <person name="Negre B."/>
            <person name="Newfeld S."/>
            <person name="Nielsen R."/>
            <person name="Noor M.A."/>
            <person name="O'Grady P."/>
            <person name="Pachter L."/>
            <person name="Papaceit M."/>
            <person name="Parisi M.J."/>
            <person name="Parisi M."/>
            <person name="Parts L."/>
            <person name="Pedersen J.S."/>
            <person name="Pesole G."/>
            <person name="Phillippy A.M."/>
            <person name="Ponting C.P."/>
            <person name="Pop M."/>
            <person name="Porcelli D."/>
            <person name="Powell J.R."/>
            <person name="Prohaska S."/>
            <person name="Pruitt K."/>
            <person name="Puig M."/>
            <person name="Quesneville H."/>
            <person name="Ram K.R."/>
            <person name="Rand D."/>
            <person name="Rasmussen M.D."/>
            <person name="Reed L.K."/>
            <person name="Reenan R."/>
            <person name="Reily A."/>
            <person name="Remington K.A."/>
            <person name="Rieger T.T."/>
            <person name="Ritchie M.G."/>
            <person name="Robin C."/>
            <person name="Rogers Y.H."/>
            <person name="Rohde C."/>
            <person name="Rozas J."/>
            <person name="Rubenfield M.J."/>
            <person name="Ruiz A."/>
            <person name="Russo S."/>
            <person name="Salzberg S.L."/>
            <person name="Sanchez-Gracia A."/>
            <person name="Saranga D.J."/>
            <person name="Sato H."/>
            <person name="Schaeffer S.W."/>
            <person name="Schatz M.C."/>
            <person name="Schlenke T."/>
            <person name="Schwartz R."/>
            <person name="Segarra C."/>
            <person name="Singh R.S."/>
            <person name="Sirot L."/>
            <person name="Sirota M."/>
            <person name="Sisneros N.B."/>
            <person name="Smith C.D."/>
            <person name="Smith T.F."/>
            <person name="Spieth J."/>
            <person name="Stage D.E."/>
            <person name="Stark A."/>
            <person name="Stephan W."/>
            <person name="Strausberg R.L."/>
            <person name="Strempel S."/>
            <person name="Sturgill D."/>
            <person name="Sutton G."/>
            <person name="Sutton G.G."/>
            <person name="Tao W."/>
            <person name="Teichmann S."/>
            <person name="Tobari Y.N."/>
            <person name="Tomimura Y."/>
            <person name="Tsolas J.M."/>
            <person name="Valente V.L."/>
            <person name="Venter E."/>
            <person name="Venter J.C."/>
            <person name="Vicario S."/>
            <person name="Vieira F.G."/>
            <person name="Vilella A.J."/>
            <person name="Villasante A."/>
            <person name="Walenz B."/>
            <person name="Wang J."/>
            <person name="Wasserman M."/>
            <person name="Watts T."/>
            <person name="Wilson D."/>
            <person name="Wilson R.K."/>
            <person name="Wing R.A."/>
            <person name="Wolfner M.F."/>
            <person name="Wong A."/>
            <person name="Wong G.K."/>
            <person name="Wu C.I."/>
            <person name="Wu G."/>
            <person name="Yamamoto D."/>
            <person name="Yang H.P."/>
            <person name="Yang S.P."/>
            <person name="Yorke J.A."/>
            <person name="Yoshida K."/>
            <person name="Zdobnov E."/>
            <person name="Zhang P."/>
            <person name="Zhang Y."/>
            <person name="Zimin A.V."/>
            <person name="Baldwin J."/>
            <person name="Abdouelleil A."/>
            <person name="Abdulkadir J."/>
            <person name="Abebe A."/>
            <person name="Abera B."/>
            <person name="Abreu J."/>
            <person name="Acer S.C."/>
            <person name="Aftuck L."/>
            <person name="Alexander A."/>
            <person name="An P."/>
            <person name="Anderson E."/>
            <person name="Anderson S."/>
            <person name="Arachi H."/>
            <person name="Azer M."/>
            <person name="Bachantsang P."/>
            <person name="Barry A."/>
            <person name="Bayul T."/>
            <person name="Berlin A."/>
            <person name="Bessette D."/>
            <person name="Bloom T."/>
            <person name="Blye J."/>
            <person name="Boguslavskiy L."/>
            <person name="Bonnet C."/>
            <person name="Boukhgalter B."/>
            <person name="Bourzgui I."/>
            <person name="Brown A."/>
            <person name="Cahill P."/>
            <person name="Channer S."/>
            <person name="Cheshatsang Y."/>
            <person name="Chuda L."/>
            <person name="Citroen M."/>
            <person name="Collymore A."/>
            <person name="Cooke P."/>
            <person name="Costello M."/>
            <person name="D'Aco K."/>
            <person name="Daza R."/>
            <person name="De Haan G."/>
            <person name="DeGray S."/>
            <person name="DeMaso C."/>
            <person name="Dhargay N."/>
            <person name="Dooley K."/>
            <person name="Dooley E."/>
            <person name="Doricent M."/>
            <person name="Dorje P."/>
            <person name="Dorjee K."/>
            <person name="Dupes A."/>
            <person name="Elong R."/>
            <person name="Falk J."/>
            <person name="Farina A."/>
            <person name="Faro S."/>
            <person name="Ferguson D."/>
            <person name="Fisher S."/>
            <person name="Foley C.D."/>
            <person name="Franke A."/>
            <person name="Friedrich D."/>
            <person name="Gadbois L."/>
            <person name="Gearin G."/>
            <person name="Gearin C.R."/>
            <person name="Giannoukos G."/>
            <person name="Goode T."/>
            <person name="Graham J."/>
            <person name="Grandbois E."/>
            <person name="Grewal S."/>
            <person name="Gyaltsen K."/>
            <person name="Hafez N."/>
            <person name="Hagos B."/>
            <person name="Hall J."/>
            <person name="Henson C."/>
            <person name="Hollinger A."/>
            <person name="Honan T."/>
            <person name="Huard M.D."/>
            <person name="Hughes L."/>
            <person name="Hurhula B."/>
            <person name="Husby M.E."/>
            <person name="Kamat A."/>
            <person name="Kanga B."/>
            <person name="Kashin S."/>
            <person name="Khazanovich D."/>
            <person name="Kisner P."/>
            <person name="Lance K."/>
            <person name="Lara M."/>
            <person name="Lee W."/>
            <person name="Lennon N."/>
            <person name="Letendre F."/>
            <person name="LeVine R."/>
            <person name="Lipovsky A."/>
            <person name="Liu X."/>
            <person name="Liu J."/>
            <person name="Liu S."/>
            <person name="Lokyitsang T."/>
            <person name="Lokyitsang Y."/>
            <person name="Lubonja R."/>
            <person name="Lui A."/>
            <person name="MacDonald P."/>
            <person name="Magnisalis V."/>
            <person name="Maru K."/>
            <person name="Matthews C."/>
            <person name="McCusker W."/>
            <person name="McDonough S."/>
            <person name="Mehta T."/>
            <person name="Meldrim J."/>
            <person name="Meneus L."/>
            <person name="Mihai O."/>
            <person name="Mihalev A."/>
            <person name="Mihova T."/>
            <person name="Mittelman R."/>
            <person name="Mlenga V."/>
            <person name="Montmayeur A."/>
            <person name="Mulrain L."/>
            <person name="Navidi A."/>
            <person name="Naylor J."/>
            <person name="Negash T."/>
            <person name="Nguyen T."/>
            <person name="Nguyen N."/>
            <person name="Nicol R."/>
            <person name="Norbu C."/>
            <person name="Norbu N."/>
            <person name="Novod N."/>
            <person name="O'Neill B."/>
            <person name="Osman S."/>
            <person name="Markiewicz E."/>
            <person name="Oyono O.L."/>
            <person name="Patti C."/>
            <person name="Phunkhang P."/>
            <person name="Pierre F."/>
            <person name="Priest M."/>
            <person name="Raghuraman S."/>
            <person name="Rege F."/>
            <person name="Reyes R."/>
            <person name="Rise C."/>
            <person name="Rogov P."/>
            <person name="Ross K."/>
            <person name="Ryan E."/>
            <person name="Settipalli S."/>
            <person name="Shea T."/>
            <person name="Sherpa N."/>
            <person name="Shi L."/>
            <person name="Shih D."/>
            <person name="Sparrow T."/>
            <person name="Spaulding J."/>
            <person name="Stalker J."/>
            <person name="Stange-Thomann N."/>
            <person name="Stavropoulos S."/>
            <person name="Stone C."/>
            <person name="Strader C."/>
            <person name="Tesfaye S."/>
            <person name="Thomson T."/>
            <person name="Thoulutsang Y."/>
            <person name="Thoulutsang D."/>
            <person name="Topham K."/>
            <person name="Topping I."/>
            <person name="Tsamla T."/>
            <person name="Vassiliev H."/>
            <person name="Vo A."/>
            <person name="Wangchuk T."/>
            <person name="Wangdi T."/>
            <person name="Weiand M."/>
            <person name="Wilkinson J."/>
            <person name="Wilson A."/>
            <person name="Yadav S."/>
            <person name="Young G."/>
            <person name="Yu Q."/>
            <person name="Zembek L."/>
            <person name="Zhong D."/>
            <person name="Zimmer A."/>
            <person name="Zwirko Z."/>
            <person name="Jaffe D.B."/>
            <person name="Alvarez P."/>
            <person name="Brockman W."/>
            <person name="Butler J."/>
            <person name="Chin C."/>
            <person name="Gnerre S."/>
            <person name="Grabherr M."/>
            <person name="Kleber M."/>
            <person name="Mauceli E."/>
            <person name="MacCallum I."/>
        </authorList>
    </citation>
    <scope>NUCLEOTIDE SEQUENCE [LARGE SCALE GENOMIC DNA]</scope>
    <source>
        <strain evidence="8">Tucson 14030-0811.24</strain>
    </source>
</reference>
<dbReference type="Pfam" id="PF14772">
    <property type="entry name" value="NYD-SP28"/>
    <property type="match status" value="1"/>
</dbReference>
<dbReference type="InterPro" id="IPR039505">
    <property type="entry name" value="DRC1/2_N"/>
</dbReference>
<dbReference type="eggNOG" id="ENOG502QQ2B">
    <property type="taxonomic scope" value="Eukaryota"/>
</dbReference>
<dbReference type="PANTHER" id="PTHR21625:SF1">
    <property type="entry name" value="DYNEIN REGULATORY COMPLEX PROTEIN 1"/>
    <property type="match status" value="1"/>
</dbReference>
<feature type="region of interest" description="Disordered" evidence="4">
    <location>
        <begin position="1"/>
        <end position="41"/>
    </location>
</feature>
<comment type="similarity">
    <text evidence="1">Belongs to the DRC1 family.</text>
</comment>
<sequence length="757" mass="90270">MDENEDEVEVVEKGVDHDLGSEADVDVPAEEQEIETEPVEMDSWESFHERIDALLAKEHCDKTIRKLDNRRLSVLQRVRNKYHDTPKSAVERCQAQRSQIDQQLDLSSTRLDELTRFGNELVTNVRVANERRELNRRLFEASQQQNLQLNLQRESIETMAKFDDIKARWTELEEINEPMMLWDQIEEQKKRIADIMSNKDGMIAACQAEIERMNAKYDFDRERQASDLCCLVERVDHQVETLKEAYKQHLQMLRHTIEDERQLFSITAVEKWRTFFDALNANFEEKAELVRSREKFYAKQTRQINESQEELTKSTRIRLEKECERLELELRRTRDNVLMNSEKLDYNYQVLQKRNEENVIINNQQKRRVARLHETIAKTRRSLKSLRQQGKRTIARLSADIYKLHSNINDMEMKAYHSRLNNREKFNRVWQINYRELQSLIERVYHIDRIIHEQQLAMPWIRPVPPIPNINKSAKKGSKILERFDLRAGKVPKNRQITKAMPKHKPDLKDLPPESLRLMRNLMRKLADRGGFLIEERLLKIIEPHADQEKVLVRIDNIFAALRIRHMRDMQELTKVFLPYTYCPNCQPQGLSPRKCAEVFMKDTKLNRSPDAFDEKVQQRLLQPPDRRNQVNKTILVKGGVEREPCKHHYLVMEPALCLHAMNLYTSKMHKLMYESESSKHANDVNLIQFTDDEIRNFWRQFLNCFPTSKCKLWKTLEHGLNHYVEVLKMRVQYDAEVVFLRRQNEELRHLLQKFKV</sequence>
<dbReference type="InterPro" id="IPR039750">
    <property type="entry name" value="DRC1/DRC2"/>
</dbReference>
<dbReference type="KEGG" id="dwi:6649107"/>
<dbReference type="InParanoid" id="B4ND07"/>
<dbReference type="PANTHER" id="PTHR21625">
    <property type="entry name" value="NYD-SP28 PROTEIN"/>
    <property type="match status" value="1"/>
</dbReference>
<dbReference type="GO" id="GO:0005858">
    <property type="term" value="C:axonemal dynein complex"/>
    <property type="evidence" value="ECO:0007669"/>
    <property type="project" value="InterPro"/>
</dbReference>
<evidence type="ECO:0000256" key="4">
    <source>
        <dbReference type="SAM" id="MobiDB-lite"/>
    </source>
</evidence>
<dbReference type="GO" id="GO:0003352">
    <property type="term" value="P:regulation of cilium movement"/>
    <property type="evidence" value="ECO:0007669"/>
    <property type="project" value="TreeGrafter"/>
</dbReference>
<dbReference type="Proteomes" id="UP000007798">
    <property type="component" value="Unassembled WGS sequence"/>
</dbReference>
<organism evidence="7 8">
    <name type="scientific">Drosophila willistoni</name>
    <name type="common">Fruit fly</name>
    <dbReference type="NCBI Taxonomy" id="7260"/>
    <lineage>
        <taxon>Eukaryota</taxon>
        <taxon>Metazoa</taxon>
        <taxon>Ecdysozoa</taxon>
        <taxon>Arthropoda</taxon>
        <taxon>Hexapoda</taxon>
        <taxon>Insecta</taxon>
        <taxon>Pterygota</taxon>
        <taxon>Neoptera</taxon>
        <taxon>Endopterygota</taxon>
        <taxon>Diptera</taxon>
        <taxon>Brachycera</taxon>
        <taxon>Muscomorpha</taxon>
        <taxon>Ephydroidea</taxon>
        <taxon>Drosophilidae</taxon>
        <taxon>Drosophila</taxon>
        <taxon>Sophophora</taxon>
    </lineage>
</organism>
<dbReference type="InterPro" id="IPR029440">
    <property type="entry name" value="DRC1_C"/>
</dbReference>
<dbReference type="EMBL" id="CH964239">
    <property type="protein sequence ID" value="EDW82716.1"/>
    <property type="molecule type" value="Genomic_DNA"/>
</dbReference>